<dbReference type="PANTHER" id="PTHR47074">
    <property type="entry name" value="BNAC02G40300D PROTEIN"/>
    <property type="match status" value="1"/>
</dbReference>
<dbReference type="InterPro" id="IPR002156">
    <property type="entry name" value="RNaseH_domain"/>
</dbReference>
<dbReference type="EMBL" id="JAZDWU010000001">
    <property type="protein sequence ID" value="KAL0016666.1"/>
    <property type="molecule type" value="Genomic_DNA"/>
</dbReference>
<dbReference type="InterPro" id="IPR044730">
    <property type="entry name" value="RNase_H-like_dom_plant"/>
</dbReference>
<dbReference type="GO" id="GO:0004523">
    <property type="term" value="F:RNA-DNA hybrid ribonuclease activity"/>
    <property type="evidence" value="ECO:0007669"/>
    <property type="project" value="InterPro"/>
</dbReference>
<dbReference type="Proteomes" id="UP001459277">
    <property type="component" value="Unassembled WGS sequence"/>
</dbReference>
<gene>
    <name evidence="2" type="ORF">SO802_003735</name>
</gene>
<dbReference type="Gene3D" id="3.30.420.10">
    <property type="entry name" value="Ribonuclease H-like superfamily/Ribonuclease H"/>
    <property type="match status" value="1"/>
</dbReference>
<dbReference type="AlphaFoldDB" id="A0AAW2E691"/>
<dbReference type="Pfam" id="PF13456">
    <property type="entry name" value="RVT_3"/>
    <property type="match status" value="1"/>
</dbReference>
<proteinExistence type="predicted"/>
<dbReference type="InterPro" id="IPR012337">
    <property type="entry name" value="RNaseH-like_sf"/>
</dbReference>
<protein>
    <recommendedName>
        <fullName evidence="1">RNase H type-1 domain-containing protein</fullName>
    </recommendedName>
</protein>
<dbReference type="InterPro" id="IPR036397">
    <property type="entry name" value="RNaseH_sf"/>
</dbReference>
<evidence type="ECO:0000313" key="2">
    <source>
        <dbReference type="EMBL" id="KAL0016666.1"/>
    </source>
</evidence>
<feature type="domain" description="RNase H type-1" evidence="1">
    <location>
        <begin position="191"/>
        <end position="313"/>
    </location>
</feature>
<dbReference type="SUPFAM" id="SSF53098">
    <property type="entry name" value="Ribonuclease H-like"/>
    <property type="match status" value="1"/>
</dbReference>
<name>A0AAW2E691_9ROSI</name>
<reference evidence="2 3" key="1">
    <citation type="submission" date="2024-01" db="EMBL/GenBank/DDBJ databases">
        <title>A telomere-to-telomere, gap-free genome of sweet tea (Lithocarpus litseifolius).</title>
        <authorList>
            <person name="Zhou J."/>
        </authorList>
    </citation>
    <scope>NUCLEOTIDE SEQUENCE [LARGE SCALE GENOMIC DNA]</scope>
    <source>
        <strain evidence="2">Zhou-2022a</strain>
        <tissue evidence="2">Leaf</tissue>
    </source>
</reference>
<dbReference type="InterPro" id="IPR052929">
    <property type="entry name" value="RNase_H-like_EbsB-rel"/>
</dbReference>
<comment type="caution">
    <text evidence="2">The sequence shown here is derived from an EMBL/GenBank/DDBJ whole genome shotgun (WGS) entry which is preliminary data.</text>
</comment>
<keyword evidence="3" id="KW-1185">Reference proteome</keyword>
<dbReference type="CDD" id="cd06222">
    <property type="entry name" value="RNase_H_like"/>
    <property type="match status" value="1"/>
</dbReference>
<accession>A0AAW2E691</accession>
<evidence type="ECO:0000259" key="1">
    <source>
        <dbReference type="Pfam" id="PF13456"/>
    </source>
</evidence>
<dbReference type="PANTHER" id="PTHR47074:SF48">
    <property type="entry name" value="POLYNUCLEOTIDYL TRANSFERASE, RIBONUCLEASE H-LIKE SUPERFAMILY PROTEIN"/>
    <property type="match status" value="1"/>
</dbReference>
<dbReference type="GO" id="GO:0003676">
    <property type="term" value="F:nucleic acid binding"/>
    <property type="evidence" value="ECO:0007669"/>
    <property type="project" value="InterPro"/>
</dbReference>
<organism evidence="2 3">
    <name type="scientific">Lithocarpus litseifolius</name>
    <dbReference type="NCBI Taxonomy" id="425828"/>
    <lineage>
        <taxon>Eukaryota</taxon>
        <taxon>Viridiplantae</taxon>
        <taxon>Streptophyta</taxon>
        <taxon>Embryophyta</taxon>
        <taxon>Tracheophyta</taxon>
        <taxon>Spermatophyta</taxon>
        <taxon>Magnoliopsida</taxon>
        <taxon>eudicotyledons</taxon>
        <taxon>Gunneridae</taxon>
        <taxon>Pentapetalae</taxon>
        <taxon>rosids</taxon>
        <taxon>fabids</taxon>
        <taxon>Fagales</taxon>
        <taxon>Fagaceae</taxon>
        <taxon>Lithocarpus</taxon>
    </lineage>
</organism>
<evidence type="ECO:0000313" key="3">
    <source>
        <dbReference type="Proteomes" id="UP001459277"/>
    </source>
</evidence>
<sequence>MQVSDNGQTGTGISDFLPSLLNKIDSYSTVATTHSNETTLVGPVHVPKITGPVLEDNKASSAVVLGPADVRNQMTTSSGETVLLAQKKTHISAKGKRGSRGYKGLALHKKTEANKELVRSDHQDVSKRKLCVSGCSTMDTVDGKKIKLVDVVPLGKVHEVQSGLAEDYPIPLANSLPPRWTPPTTGVYKANVDGAVFRDQSTAGVGVLLRDDKGQVVGALSQKIYAPLGPLEAEAKAMEVAVIFAKDIGIQDVIFEGDSLQVCNAMTGCSLPSPAVANVLEGIFFQLQSFRSFLFSHIKRDGNKPAHLLAQHAKFVYDFEAWVEEAPRFLEPALGSDVVVCI</sequence>